<sequence length="198" mass="22543">MWLRLGTWLLVSVYIIHASADQTCQLSDDTTCSSDSTPCASPLTPRCSRVVRSTKTKNCCRDFRCGRSTRISHHDYYTPSCTRFARSVNPQNYHQASASSKFVRSELPHGHSRLHRVADQPDSEVSVEDDPLMQPNSTPHHQNDDSTSDTPQEDKIYSNRKVSGINSPSKAKFQHNRKFKPSQPLTYQQQSDSRVFRQ</sequence>
<name>A0A1B6MLT7_9HEMI</name>
<feature type="chain" id="PRO_5008588420" evidence="2">
    <location>
        <begin position="21"/>
        <end position="198"/>
    </location>
</feature>
<organism evidence="3">
    <name type="scientific">Graphocephala atropunctata</name>
    <dbReference type="NCBI Taxonomy" id="36148"/>
    <lineage>
        <taxon>Eukaryota</taxon>
        <taxon>Metazoa</taxon>
        <taxon>Ecdysozoa</taxon>
        <taxon>Arthropoda</taxon>
        <taxon>Hexapoda</taxon>
        <taxon>Insecta</taxon>
        <taxon>Pterygota</taxon>
        <taxon>Neoptera</taxon>
        <taxon>Paraneoptera</taxon>
        <taxon>Hemiptera</taxon>
        <taxon>Auchenorrhyncha</taxon>
        <taxon>Membracoidea</taxon>
        <taxon>Cicadellidae</taxon>
        <taxon>Cicadellinae</taxon>
        <taxon>Cicadellini</taxon>
        <taxon>Graphocephala</taxon>
    </lineage>
</organism>
<keyword evidence="2" id="KW-0732">Signal</keyword>
<dbReference type="EMBL" id="GEBQ01003116">
    <property type="protein sequence ID" value="JAT36861.1"/>
    <property type="molecule type" value="Transcribed_RNA"/>
</dbReference>
<feature type="compositionally biased region" description="Acidic residues" evidence="1">
    <location>
        <begin position="121"/>
        <end position="131"/>
    </location>
</feature>
<dbReference type="AlphaFoldDB" id="A0A1B6MLT7"/>
<evidence type="ECO:0000313" key="3">
    <source>
        <dbReference type="EMBL" id="JAT36861.1"/>
    </source>
</evidence>
<feature type="non-terminal residue" evidence="3">
    <location>
        <position position="198"/>
    </location>
</feature>
<evidence type="ECO:0000256" key="2">
    <source>
        <dbReference type="SAM" id="SignalP"/>
    </source>
</evidence>
<feature type="compositionally biased region" description="Polar residues" evidence="1">
    <location>
        <begin position="160"/>
        <end position="169"/>
    </location>
</feature>
<evidence type="ECO:0000256" key="1">
    <source>
        <dbReference type="SAM" id="MobiDB-lite"/>
    </source>
</evidence>
<gene>
    <name evidence="3" type="ORF">g.10946</name>
</gene>
<feature type="compositionally biased region" description="Polar residues" evidence="1">
    <location>
        <begin position="183"/>
        <end position="198"/>
    </location>
</feature>
<proteinExistence type="predicted"/>
<feature type="region of interest" description="Disordered" evidence="1">
    <location>
        <begin position="95"/>
        <end position="198"/>
    </location>
</feature>
<accession>A0A1B6MLT7</accession>
<feature type="signal peptide" evidence="2">
    <location>
        <begin position="1"/>
        <end position="20"/>
    </location>
</feature>
<protein>
    <submittedName>
        <fullName evidence="3">Uncharacterized protein</fullName>
    </submittedName>
</protein>
<reference evidence="3" key="1">
    <citation type="submission" date="2015-11" db="EMBL/GenBank/DDBJ databases">
        <title>De novo transcriptome assembly of four potential Pierce s Disease insect vectors from Arizona vineyards.</title>
        <authorList>
            <person name="Tassone E.E."/>
        </authorList>
    </citation>
    <scope>NUCLEOTIDE SEQUENCE</scope>
</reference>